<comment type="caution">
    <text evidence="1">The sequence shown here is derived from an EMBL/GenBank/DDBJ whole genome shotgun (WGS) entry which is preliminary data.</text>
</comment>
<organism evidence="1 2">
    <name type="scientific">Antarcticimicrobium sediminis</name>
    <dbReference type="NCBI Taxonomy" id="2546227"/>
    <lineage>
        <taxon>Bacteria</taxon>
        <taxon>Pseudomonadati</taxon>
        <taxon>Pseudomonadota</taxon>
        <taxon>Alphaproteobacteria</taxon>
        <taxon>Rhodobacterales</taxon>
        <taxon>Paracoccaceae</taxon>
        <taxon>Antarcticimicrobium</taxon>
    </lineage>
</organism>
<dbReference type="SUPFAM" id="SSF140683">
    <property type="entry name" value="SP0561-like"/>
    <property type="match status" value="1"/>
</dbReference>
<dbReference type="OrthoDB" id="5397989at2"/>
<dbReference type="NCBIfam" id="TIGR03980">
    <property type="entry name" value="prismane_assoc"/>
    <property type="match status" value="1"/>
</dbReference>
<gene>
    <name evidence="1" type="ORF">E1B25_21135</name>
</gene>
<name>A0A4R5EGS0_9RHOB</name>
<reference evidence="1 2" key="1">
    <citation type="submission" date="2019-03" db="EMBL/GenBank/DDBJ databases">
        <authorList>
            <person name="Zhang S."/>
        </authorList>
    </citation>
    <scope>NUCLEOTIDE SEQUENCE [LARGE SCALE GENOMIC DNA]</scope>
    <source>
        <strain evidence="1 2">S4J41</strain>
    </source>
</reference>
<dbReference type="InterPro" id="IPR038062">
    <property type="entry name" value="ScdA-like_N_sf"/>
</dbReference>
<evidence type="ECO:0008006" key="3">
    <source>
        <dbReference type="Google" id="ProtNLM"/>
    </source>
</evidence>
<dbReference type="EMBL" id="SMFP01000030">
    <property type="protein sequence ID" value="TDE33550.1"/>
    <property type="molecule type" value="Genomic_DNA"/>
</dbReference>
<sequence>MRGPRFDDPDLPLSDLMTLWPQTVHVFLYHRMLCVGCLIAPFHTITDACVEYHLDQDAFTSELRQAIEENRGAP</sequence>
<dbReference type="RefSeq" id="WP_132831560.1">
    <property type="nucleotide sequence ID" value="NZ_SMFP01000030.1"/>
</dbReference>
<accession>A0A4R5EGS0</accession>
<protein>
    <recommendedName>
        <fullName evidence="3">Hybrid cluster protein-associated redox disulfide domain-containing protein</fullName>
    </recommendedName>
</protein>
<dbReference type="Proteomes" id="UP000294662">
    <property type="component" value="Unassembled WGS sequence"/>
</dbReference>
<evidence type="ECO:0000313" key="1">
    <source>
        <dbReference type="EMBL" id="TDE33550.1"/>
    </source>
</evidence>
<dbReference type="Gene3D" id="1.10.3910.10">
    <property type="entry name" value="SP0561-like"/>
    <property type="match status" value="1"/>
</dbReference>
<proteinExistence type="predicted"/>
<dbReference type="InterPro" id="IPR023883">
    <property type="entry name" value="CHP03980_redox-disulphide"/>
</dbReference>
<evidence type="ECO:0000313" key="2">
    <source>
        <dbReference type="Proteomes" id="UP000294662"/>
    </source>
</evidence>
<dbReference type="AlphaFoldDB" id="A0A4R5EGS0"/>
<keyword evidence="2" id="KW-1185">Reference proteome</keyword>